<accession>A0A2V5HA81</accession>
<proteinExistence type="predicted"/>
<evidence type="ECO:0000313" key="3">
    <source>
        <dbReference type="Proteomes" id="UP000249829"/>
    </source>
</evidence>
<keyword evidence="3" id="KW-1185">Reference proteome</keyword>
<dbReference type="AlphaFoldDB" id="A0A2V5HA81"/>
<keyword evidence="1" id="KW-0812">Transmembrane</keyword>
<feature type="transmembrane region" description="Helical" evidence="1">
    <location>
        <begin position="16"/>
        <end position="41"/>
    </location>
</feature>
<dbReference type="EMBL" id="KZ825118">
    <property type="protein sequence ID" value="PYI21295.1"/>
    <property type="molecule type" value="Genomic_DNA"/>
</dbReference>
<sequence>MIIIKKYSLPVLRTKSIILVFCGCCSFHLHLLFFLLCSYLPCWCCRLPTSPSFSFLYTY</sequence>
<keyword evidence="1" id="KW-0472">Membrane</keyword>
<protein>
    <submittedName>
        <fullName evidence="2">Uncharacterized protein</fullName>
    </submittedName>
</protein>
<reference evidence="2 3" key="1">
    <citation type="submission" date="2018-02" db="EMBL/GenBank/DDBJ databases">
        <title>The genomes of Aspergillus section Nigri reveals drivers in fungal speciation.</title>
        <authorList>
            <consortium name="DOE Joint Genome Institute"/>
            <person name="Vesth T.C."/>
            <person name="Nybo J."/>
            <person name="Theobald S."/>
            <person name="Brandl J."/>
            <person name="Frisvad J.C."/>
            <person name="Nielsen K.F."/>
            <person name="Lyhne E.K."/>
            <person name="Kogle M.E."/>
            <person name="Kuo A."/>
            <person name="Riley R."/>
            <person name="Clum A."/>
            <person name="Nolan M."/>
            <person name="Lipzen A."/>
            <person name="Salamov A."/>
            <person name="Henrissat B."/>
            <person name="Wiebenga A."/>
            <person name="De vries R.P."/>
            <person name="Grigoriev I.V."/>
            <person name="Mortensen U.H."/>
            <person name="Andersen M.R."/>
            <person name="Baker S.E."/>
        </authorList>
    </citation>
    <scope>NUCLEOTIDE SEQUENCE [LARGE SCALE GENOMIC DNA]</scope>
    <source>
        <strain evidence="2 3">CBS 115571</strain>
    </source>
</reference>
<organism evidence="2 3">
    <name type="scientific">Aspergillus violaceofuscus (strain CBS 115571)</name>
    <dbReference type="NCBI Taxonomy" id="1450538"/>
    <lineage>
        <taxon>Eukaryota</taxon>
        <taxon>Fungi</taxon>
        <taxon>Dikarya</taxon>
        <taxon>Ascomycota</taxon>
        <taxon>Pezizomycotina</taxon>
        <taxon>Eurotiomycetes</taxon>
        <taxon>Eurotiomycetidae</taxon>
        <taxon>Eurotiales</taxon>
        <taxon>Aspergillaceae</taxon>
        <taxon>Aspergillus</taxon>
    </lineage>
</organism>
<name>A0A2V5HA81_ASPV1</name>
<gene>
    <name evidence="2" type="ORF">BO99DRAFT_82798</name>
</gene>
<dbReference type="Proteomes" id="UP000249829">
    <property type="component" value="Unassembled WGS sequence"/>
</dbReference>
<evidence type="ECO:0000313" key="2">
    <source>
        <dbReference type="EMBL" id="PYI21295.1"/>
    </source>
</evidence>
<keyword evidence="1" id="KW-1133">Transmembrane helix</keyword>
<evidence type="ECO:0000256" key="1">
    <source>
        <dbReference type="SAM" id="Phobius"/>
    </source>
</evidence>